<dbReference type="Proteomes" id="UP000478052">
    <property type="component" value="Unassembled WGS sequence"/>
</dbReference>
<evidence type="ECO:0000313" key="1">
    <source>
        <dbReference type="EMBL" id="KAF0773802.1"/>
    </source>
</evidence>
<name>A0A6G0ZR43_APHCR</name>
<proteinExistence type="predicted"/>
<evidence type="ECO:0008006" key="3">
    <source>
        <dbReference type="Google" id="ProtNLM"/>
    </source>
</evidence>
<dbReference type="OrthoDB" id="6599116at2759"/>
<evidence type="ECO:0000313" key="2">
    <source>
        <dbReference type="Proteomes" id="UP000478052"/>
    </source>
</evidence>
<organism evidence="1 2">
    <name type="scientific">Aphis craccivora</name>
    <name type="common">Cowpea aphid</name>
    <dbReference type="NCBI Taxonomy" id="307492"/>
    <lineage>
        <taxon>Eukaryota</taxon>
        <taxon>Metazoa</taxon>
        <taxon>Ecdysozoa</taxon>
        <taxon>Arthropoda</taxon>
        <taxon>Hexapoda</taxon>
        <taxon>Insecta</taxon>
        <taxon>Pterygota</taxon>
        <taxon>Neoptera</taxon>
        <taxon>Paraneoptera</taxon>
        <taxon>Hemiptera</taxon>
        <taxon>Sternorrhyncha</taxon>
        <taxon>Aphidomorpha</taxon>
        <taxon>Aphidoidea</taxon>
        <taxon>Aphididae</taxon>
        <taxon>Aphidini</taxon>
        <taxon>Aphis</taxon>
        <taxon>Aphis</taxon>
    </lineage>
</organism>
<sequence length="72" mass="8634">MKNVSRTTNSCESFHSKFNSQFYSTHPNIFNFMDVLYGIQADTEIIIRRSNVRRPHKKKYTRKNTIYRQSNS</sequence>
<reference evidence="1 2" key="1">
    <citation type="submission" date="2019-08" db="EMBL/GenBank/DDBJ databases">
        <title>Whole genome of Aphis craccivora.</title>
        <authorList>
            <person name="Voronova N.V."/>
            <person name="Shulinski R.S."/>
            <person name="Bandarenka Y.V."/>
            <person name="Zhorov D.G."/>
            <person name="Warner D."/>
        </authorList>
    </citation>
    <scope>NUCLEOTIDE SEQUENCE [LARGE SCALE GENOMIC DNA]</scope>
    <source>
        <strain evidence="1">180601</strain>
        <tissue evidence="1">Whole Body</tissue>
    </source>
</reference>
<comment type="caution">
    <text evidence="1">The sequence shown here is derived from an EMBL/GenBank/DDBJ whole genome shotgun (WGS) entry which is preliminary data.</text>
</comment>
<dbReference type="AlphaFoldDB" id="A0A6G0ZR43"/>
<gene>
    <name evidence="1" type="ORF">FWK35_00000107</name>
</gene>
<protein>
    <recommendedName>
        <fullName evidence="3">MULE domain-containing protein</fullName>
    </recommendedName>
</protein>
<dbReference type="EMBL" id="VUJU01000030">
    <property type="protein sequence ID" value="KAF0773802.1"/>
    <property type="molecule type" value="Genomic_DNA"/>
</dbReference>
<accession>A0A6G0ZR43</accession>
<keyword evidence="2" id="KW-1185">Reference proteome</keyword>